<dbReference type="Proteomes" id="UP001629246">
    <property type="component" value="Unassembled WGS sequence"/>
</dbReference>
<dbReference type="PANTHER" id="PTHR11102:SF160">
    <property type="entry name" value="ERAD-ASSOCIATED E3 UBIQUITIN-PROTEIN LIGASE COMPONENT HRD3"/>
    <property type="match status" value="1"/>
</dbReference>
<evidence type="ECO:0000313" key="2">
    <source>
        <dbReference type="EMBL" id="MFL9924255.1"/>
    </source>
</evidence>
<dbReference type="Pfam" id="PF08238">
    <property type="entry name" value="Sel1"/>
    <property type="match status" value="6"/>
</dbReference>
<dbReference type="SUPFAM" id="SSF81901">
    <property type="entry name" value="HCP-like"/>
    <property type="match status" value="2"/>
</dbReference>
<dbReference type="EMBL" id="JAQQFM010000003">
    <property type="protein sequence ID" value="MFL9924255.1"/>
    <property type="molecule type" value="Genomic_DNA"/>
</dbReference>
<feature type="compositionally biased region" description="Polar residues" evidence="1">
    <location>
        <begin position="184"/>
        <end position="193"/>
    </location>
</feature>
<dbReference type="InterPro" id="IPR006597">
    <property type="entry name" value="Sel1-like"/>
</dbReference>
<evidence type="ECO:0008006" key="4">
    <source>
        <dbReference type="Google" id="ProtNLM"/>
    </source>
</evidence>
<dbReference type="PANTHER" id="PTHR11102">
    <property type="entry name" value="SEL-1-LIKE PROTEIN"/>
    <property type="match status" value="1"/>
</dbReference>
<accession>A0ABW9A8G6</accession>
<protein>
    <recommendedName>
        <fullName evidence="4">Sel1 repeat family protein</fullName>
    </recommendedName>
</protein>
<dbReference type="SMART" id="SM00671">
    <property type="entry name" value="SEL1"/>
    <property type="match status" value="5"/>
</dbReference>
<gene>
    <name evidence="2" type="ORF">PQR62_08270</name>
</gene>
<evidence type="ECO:0000256" key="1">
    <source>
        <dbReference type="SAM" id="MobiDB-lite"/>
    </source>
</evidence>
<name>A0ABW9A8G6_9BURK</name>
<feature type="region of interest" description="Disordered" evidence="1">
    <location>
        <begin position="175"/>
        <end position="195"/>
    </location>
</feature>
<dbReference type="InterPro" id="IPR011990">
    <property type="entry name" value="TPR-like_helical_dom_sf"/>
</dbReference>
<evidence type="ECO:0000313" key="3">
    <source>
        <dbReference type="Proteomes" id="UP001629246"/>
    </source>
</evidence>
<reference evidence="2 3" key="1">
    <citation type="journal article" date="2024" name="Chem. Sci.">
        <title>Discovery of megapolipeptins by genome mining of a Burkholderiales bacteria collection.</title>
        <authorList>
            <person name="Paulo B.S."/>
            <person name="Recchia M.J.J."/>
            <person name="Lee S."/>
            <person name="Fergusson C.H."/>
            <person name="Romanowski S.B."/>
            <person name="Hernandez A."/>
            <person name="Krull N."/>
            <person name="Liu D.Y."/>
            <person name="Cavanagh H."/>
            <person name="Bos A."/>
            <person name="Gray C.A."/>
            <person name="Murphy B.T."/>
            <person name="Linington R.G."/>
            <person name="Eustaquio A.S."/>
        </authorList>
    </citation>
    <scope>NUCLEOTIDE SEQUENCE [LARGE SCALE GENOMIC DNA]</scope>
    <source>
        <strain evidence="2 3">RL21-008-BIB-A</strain>
    </source>
</reference>
<sequence length="564" mass="61913">MANREDLAIIRAARAGQAQAQLTLGQRYLFGGNGLPQSLATAFHWLERAARQDVADAWMLIAQHIPYEIVLPLARPQDAALWYERAFDAGLKKAGLVFARLVLGNAALLTAELRKKAVRALEVVAKDGNADAQWLLAQQVQGSAAAPAANQVAPVAATRSDAPYVKKVSPDSSATSSFSAIESPESQAQQWTQKAADAGIEQARHALAEMAWEKEDRTAFLKSAAPLADNLLEQYEPLIAQLNGPSDMLARNLGGQNTVLLVRLAQVLQEQEQEQEKADLLKAQQLLELAACADDRGAQLALGLLYARMDPHGERIFAGQGSANYKKAIRWLTLAGERGMAAAWFALSRIYLKPEFSQRNLTDVQHYLERAAEMGHVEAQLECGMSAWRNRRDDPANDVRAVYWLQKAATHGNVEAQTLLGKIADRPGPAAWAVNAKQQLTREMINAHPFLAARIELAIMFGLSRPEALLIDLKQADCGHCLLVDIRTQYARSKRRLILIETGEERAALNRVGRLFEDVDCGQTGPEGNYRQRLYRLRTVLPAAAADELSSIQEGASQDEETPV</sequence>
<dbReference type="InterPro" id="IPR050767">
    <property type="entry name" value="Sel1_AlgK"/>
</dbReference>
<dbReference type="Gene3D" id="1.25.40.10">
    <property type="entry name" value="Tetratricopeptide repeat domain"/>
    <property type="match status" value="2"/>
</dbReference>
<organism evidence="2 3">
    <name type="scientific">Herbaspirillum lusitanum</name>
    <dbReference type="NCBI Taxonomy" id="213312"/>
    <lineage>
        <taxon>Bacteria</taxon>
        <taxon>Pseudomonadati</taxon>
        <taxon>Pseudomonadota</taxon>
        <taxon>Betaproteobacteria</taxon>
        <taxon>Burkholderiales</taxon>
        <taxon>Oxalobacteraceae</taxon>
        <taxon>Herbaspirillum</taxon>
    </lineage>
</organism>
<proteinExistence type="predicted"/>
<dbReference type="RefSeq" id="WP_408156694.1">
    <property type="nucleotide sequence ID" value="NZ_JAQQFM010000003.1"/>
</dbReference>
<keyword evidence="3" id="KW-1185">Reference proteome</keyword>
<comment type="caution">
    <text evidence="2">The sequence shown here is derived from an EMBL/GenBank/DDBJ whole genome shotgun (WGS) entry which is preliminary data.</text>
</comment>